<dbReference type="SUPFAM" id="SSF48056">
    <property type="entry name" value="Di-copper centre-containing domain"/>
    <property type="match status" value="1"/>
</dbReference>
<protein>
    <submittedName>
        <fullName evidence="5">Tyrosinase_Cu-bd domain-containing protein</fullName>
    </submittedName>
</protein>
<sequence>MINEISEGRASDVISRPELECFSQSCVCSYYGGKTNGSINDCTLLNGQKVQKAYRKEIRMLTDEERNNFFNAIKEMKKNGDYDYFAAVHRDASYTNCIHGGPAFLVWHRELTKRFEIMLRKVNTSLSLFYWDPTLENRLNNPRDSILFTDQVKARQKTWAFFGTTNSKGSVVTGPFSPWKTLEGNENISRDVGNNDNKCASEYDINYTLSKTKIVEVLAYLYPENGCPYDVDFECLEYVHGGVHKCIGGDMAYLDTSANDPIFPVLHSFVDLVFEQWRQKHQNRTQRANDYPKDLPACSPSCQFKNATMPQFPTLHNWDGLRNEYTYNMYEYAPRPICNATTECGSK</sequence>
<dbReference type="GO" id="GO:0016491">
    <property type="term" value="F:oxidoreductase activity"/>
    <property type="evidence" value="ECO:0007669"/>
    <property type="project" value="InterPro"/>
</dbReference>
<keyword evidence="2" id="KW-0186">Copper</keyword>
<dbReference type="GO" id="GO:0046872">
    <property type="term" value="F:metal ion binding"/>
    <property type="evidence" value="ECO:0007669"/>
    <property type="project" value="UniProtKB-KW"/>
</dbReference>
<dbReference type="InterPro" id="IPR002227">
    <property type="entry name" value="Tyrosinase_Cu-bd"/>
</dbReference>
<evidence type="ECO:0000259" key="3">
    <source>
        <dbReference type="PROSITE" id="PS00497"/>
    </source>
</evidence>
<evidence type="ECO:0000313" key="4">
    <source>
        <dbReference type="Proteomes" id="UP000095281"/>
    </source>
</evidence>
<reference evidence="5" key="1">
    <citation type="submission" date="2016-11" db="UniProtKB">
        <authorList>
            <consortium name="WormBaseParasite"/>
        </authorList>
    </citation>
    <scope>IDENTIFICATION</scope>
</reference>
<dbReference type="OMA" id="NHHSMID"/>
<keyword evidence="1" id="KW-0479">Metal-binding</keyword>
<dbReference type="PROSITE" id="PS00497">
    <property type="entry name" value="TYROSINASE_1"/>
    <property type="match status" value="1"/>
</dbReference>
<organism evidence="4 5">
    <name type="scientific">Meloidogyne hapla</name>
    <name type="common">Root-knot nematode worm</name>
    <dbReference type="NCBI Taxonomy" id="6305"/>
    <lineage>
        <taxon>Eukaryota</taxon>
        <taxon>Metazoa</taxon>
        <taxon>Ecdysozoa</taxon>
        <taxon>Nematoda</taxon>
        <taxon>Chromadorea</taxon>
        <taxon>Rhabditida</taxon>
        <taxon>Tylenchina</taxon>
        <taxon>Tylenchomorpha</taxon>
        <taxon>Tylenchoidea</taxon>
        <taxon>Meloidogynidae</taxon>
        <taxon>Meloidogyninae</taxon>
        <taxon>Meloidogyne</taxon>
    </lineage>
</organism>
<keyword evidence="4" id="KW-1185">Reference proteome</keyword>
<dbReference type="Proteomes" id="UP000095281">
    <property type="component" value="Unplaced"/>
</dbReference>
<feature type="domain" description="Tyrosinase copper-binding" evidence="3">
    <location>
        <begin position="99"/>
        <end position="116"/>
    </location>
</feature>
<dbReference type="Pfam" id="PF00264">
    <property type="entry name" value="Tyrosinase"/>
    <property type="match status" value="1"/>
</dbReference>
<evidence type="ECO:0000256" key="2">
    <source>
        <dbReference type="ARBA" id="ARBA00023008"/>
    </source>
</evidence>
<name>A0A1I8AZL9_MELHA</name>
<dbReference type="PRINTS" id="PR00092">
    <property type="entry name" value="TYROSINASE"/>
</dbReference>
<dbReference type="Gene3D" id="1.10.1280.10">
    <property type="entry name" value="Di-copper center containing domain from catechol oxidase"/>
    <property type="match status" value="1"/>
</dbReference>
<evidence type="ECO:0000256" key="1">
    <source>
        <dbReference type="ARBA" id="ARBA00022723"/>
    </source>
</evidence>
<dbReference type="InterPro" id="IPR050316">
    <property type="entry name" value="Tyrosinase/Hemocyanin"/>
</dbReference>
<evidence type="ECO:0000313" key="5">
    <source>
        <dbReference type="WBParaSite" id="MhA1_Contig1089.frz3.gene6"/>
    </source>
</evidence>
<dbReference type="WBParaSite" id="MhA1_Contig1089.frz3.gene6">
    <property type="protein sequence ID" value="MhA1_Contig1089.frz3.gene6"/>
    <property type="gene ID" value="MhA1_Contig1089.frz3.gene6"/>
</dbReference>
<dbReference type="InterPro" id="IPR008922">
    <property type="entry name" value="Di-copper_centre_dom_sf"/>
</dbReference>
<dbReference type="PANTHER" id="PTHR11474:SF126">
    <property type="entry name" value="TYROSINASE-LIKE PROTEIN TYR-1-RELATED"/>
    <property type="match status" value="1"/>
</dbReference>
<proteinExistence type="predicted"/>
<dbReference type="AlphaFoldDB" id="A0A1I8AZL9"/>
<dbReference type="PANTHER" id="PTHR11474">
    <property type="entry name" value="TYROSINASE FAMILY MEMBER"/>
    <property type="match status" value="1"/>
</dbReference>
<accession>A0A1I8AZL9</accession>